<proteinExistence type="predicted"/>
<dbReference type="AlphaFoldDB" id="A0A2P2KH56"/>
<name>A0A2P2KH56_RHIMU</name>
<evidence type="ECO:0000313" key="2">
    <source>
        <dbReference type="EMBL" id="MBX05054.1"/>
    </source>
</evidence>
<reference evidence="2" key="1">
    <citation type="submission" date="2018-02" db="EMBL/GenBank/DDBJ databases">
        <title>Rhizophora mucronata_Transcriptome.</title>
        <authorList>
            <person name="Meera S.P."/>
            <person name="Sreeshan A."/>
            <person name="Augustine A."/>
        </authorList>
    </citation>
    <scope>NUCLEOTIDE SEQUENCE</scope>
    <source>
        <tissue evidence="2">Leaf</tissue>
    </source>
</reference>
<sequence>MPEPCDLKRKAALYASGSSGN</sequence>
<feature type="region of interest" description="Disordered" evidence="1">
    <location>
        <begin position="1"/>
        <end position="21"/>
    </location>
</feature>
<dbReference type="EMBL" id="GGEC01024570">
    <property type="protein sequence ID" value="MBX05054.1"/>
    <property type="molecule type" value="Transcribed_RNA"/>
</dbReference>
<organism evidence="2">
    <name type="scientific">Rhizophora mucronata</name>
    <name type="common">Asiatic mangrove</name>
    <dbReference type="NCBI Taxonomy" id="61149"/>
    <lineage>
        <taxon>Eukaryota</taxon>
        <taxon>Viridiplantae</taxon>
        <taxon>Streptophyta</taxon>
        <taxon>Embryophyta</taxon>
        <taxon>Tracheophyta</taxon>
        <taxon>Spermatophyta</taxon>
        <taxon>Magnoliopsida</taxon>
        <taxon>eudicotyledons</taxon>
        <taxon>Gunneridae</taxon>
        <taxon>Pentapetalae</taxon>
        <taxon>rosids</taxon>
        <taxon>fabids</taxon>
        <taxon>Malpighiales</taxon>
        <taxon>Rhizophoraceae</taxon>
        <taxon>Rhizophora</taxon>
    </lineage>
</organism>
<accession>A0A2P2KH56</accession>
<protein>
    <submittedName>
        <fullName evidence="2">Nucleolar GTP-binding protein 1</fullName>
    </submittedName>
</protein>
<evidence type="ECO:0000256" key="1">
    <source>
        <dbReference type="SAM" id="MobiDB-lite"/>
    </source>
</evidence>